<dbReference type="OrthoDB" id="10044938at2759"/>
<gene>
    <name evidence="2" type="ORF">FBUS_00605</name>
</gene>
<feature type="region of interest" description="Disordered" evidence="1">
    <location>
        <begin position="1"/>
        <end position="27"/>
    </location>
</feature>
<sequence length="169" mass="17568">MAGTDPSSAKPAARSSSSGQKLGASPPPPPYSVAIVAVQHDLVPYAETVEKLALGGGNVEEDHTFLAPSRNMASSLCMLADSQIPSTGELHEIATLRNTLYPPTSVGNSATQMNSAVDSIDTNQAGPSTNTSRDANDHQTLSRLTGALPNPAIQQALDTLMMIPANQYP</sequence>
<dbReference type="EMBL" id="LUCM01009895">
    <property type="protein sequence ID" value="KAA0186194.1"/>
    <property type="molecule type" value="Genomic_DNA"/>
</dbReference>
<organism evidence="2 3">
    <name type="scientific">Fasciolopsis buskii</name>
    <dbReference type="NCBI Taxonomy" id="27845"/>
    <lineage>
        <taxon>Eukaryota</taxon>
        <taxon>Metazoa</taxon>
        <taxon>Spiralia</taxon>
        <taxon>Lophotrochozoa</taxon>
        <taxon>Platyhelminthes</taxon>
        <taxon>Trematoda</taxon>
        <taxon>Digenea</taxon>
        <taxon>Plagiorchiida</taxon>
        <taxon>Echinostomata</taxon>
        <taxon>Echinostomatoidea</taxon>
        <taxon>Fasciolidae</taxon>
        <taxon>Fasciolopsis</taxon>
    </lineage>
</organism>
<evidence type="ECO:0000313" key="3">
    <source>
        <dbReference type="Proteomes" id="UP000728185"/>
    </source>
</evidence>
<reference evidence="2" key="1">
    <citation type="submission" date="2019-05" db="EMBL/GenBank/DDBJ databases">
        <title>Annotation for the trematode Fasciolopsis buski.</title>
        <authorList>
            <person name="Choi Y.-J."/>
        </authorList>
    </citation>
    <scope>NUCLEOTIDE SEQUENCE</scope>
    <source>
        <strain evidence="2">HT</strain>
        <tissue evidence="2">Whole worm</tissue>
    </source>
</reference>
<dbReference type="AlphaFoldDB" id="A0A8E0VG67"/>
<name>A0A8E0VG67_9TREM</name>
<evidence type="ECO:0000256" key="1">
    <source>
        <dbReference type="SAM" id="MobiDB-lite"/>
    </source>
</evidence>
<comment type="caution">
    <text evidence="2">The sequence shown here is derived from an EMBL/GenBank/DDBJ whole genome shotgun (WGS) entry which is preliminary data.</text>
</comment>
<accession>A0A8E0VG67</accession>
<feature type="compositionally biased region" description="Low complexity" evidence="1">
    <location>
        <begin position="1"/>
        <end position="18"/>
    </location>
</feature>
<evidence type="ECO:0000313" key="2">
    <source>
        <dbReference type="EMBL" id="KAA0186194.1"/>
    </source>
</evidence>
<protein>
    <submittedName>
        <fullName evidence="2">Uncharacterized protein</fullName>
    </submittedName>
</protein>
<dbReference type="Proteomes" id="UP000728185">
    <property type="component" value="Unassembled WGS sequence"/>
</dbReference>
<proteinExistence type="predicted"/>
<keyword evidence="3" id="KW-1185">Reference proteome</keyword>